<dbReference type="OrthoDB" id="9801077at2"/>
<feature type="transmembrane region" description="Helical" evidence="1">
    <location>
        <begin position="334"/>
        <end position="355"/>
    </location>
</feature>
<dbReference type="Proteomes" id="UP000308707">
    <property type="component" value="Unassembled WGS sequence"/>
</dbReference>
<gene>
    <name evidence="2" type="ORF">FCE95_13395</name>
</gene>
<evidence type="ECO:0000256" key="1">
    <source>
        <dbReference type="SAM" id="Phobius"/>
    </source>
</evidence>
<proteinExistence type="predicted"/>
<sequence length="434" mass="47259">MIGRHGEKIAIFFASLSLALALIPCARASGELVLARAEIPLDGPWKFRIGDDPRWVDPHWDDGRWETVDLTPAPGAHDPDVGLEGYVPGWMERGHADVYGFAWYRQRLRWRLAEGGRLVLIGPAYVEDAYEVYWNGKRVGGVGDFSRDEPRVIATRPTLMRLPAQGRSGEATIAIRVYFSPAMPRGGDAGGIHIAPILAEETAGQARYAAQWTKTFAGYVVDAVEPALMLLLALYAVSIRRFAPRDKFYLPLAAALAATAALRANQAVFFWGSFEDIGQFTIAKYTVLEPLILLLWSCAWNRWSGAPARWIARLACLLAVLAAIGGSLGESGTMLRAAARLAFLLPLGMAAWALVRHGPIRFLAFVSLASIATGLYAEELSAIGVQGIWFPFGVGVSRTQYAYAVLIPALALLCHLRSAPKRNAHTQPNDPAAA</sequence>
<dbReference type="EMBL" id="SZUA01000002">
    <property type="protein sequence ID" value="TKR31056.1"/>
    <property type="molecule type" value="Genomic_DNA"/>
</dbReference>
<dbReference type="AlphaFoldDB" id="A0A4U5JQC2"/>
<organism evidence="2 3">
    <name type="scientific">Luteimonas gilva</name>
    <dbReference type="NCBI Taxonomy" id="2572684"/>
    <lineage>
        <taxon>Bacteria</taxon>
        <taxon>Pseudomonadati</taxon>
        <taxon>Pseudomonadota</taxon>
        <taxon>Gammaproteobacteria</taxon>
        <taxon>Lysobacterales</taxon>
        <taxon>Lysobacteraceae</taxon>
        <taxon>Luteimonas</taxon>
    </lineage>
</organism>
<keyword evidence="3" id="KW-1185">Reference proteome</keyword>
<accession>A0A4U5JQC2</accession>
<feature type="transmembrane region" description="Helical" evidence="1">
    <location>
        <begin position="249"/>
        <end position="271"/>
    </location>
</feature>
<name>A0A4U5JQC2_9GAMM</name>
<dbReference type="SUPFAM" id="SSF49785">
    <property type="entry name" value="Galactose-binding domain-like"/>
    <property type="match status" value="1"/>
</dbReference>
<comment type="caution">
    <text evidence="2">The sequence shown here is derived from an EMBL/GenBank/DDBJ whole genome shotgun (WGS) entry which is preliminary data.</text>
</comment>
<keyword evidence="1" id="KW-0812">Transmembrane</keyword>
<feature type="transmembrane region" description="Helical" evidence="1">
    <location>
        <begin position="362"/>
        <end position="389"/>
    </location>
</feature>
<keyword evidence="2" id="KW-0378">Hydrolase</keyword>
<dbReference type="RefSeq" id="WP_137267486.1">
    <property type="nucleotide sequence ID" value="NZ_SZUA01000002.1"/>
</dbReference>
<keyword evidence="1" id="KW-1133">Transmembrane helix</keyword>
<keyword evidence="1" id="KW-0472">Membrane</keyword>
<dbReference type="InterPro" id="IPR008979">
    <property type="entry name" value="Galactose-bd-like_sf"/>
</dbReference>
<feature type="transmembrane region" description="Helical" evidence="1">
    <location>
        <begin position="310"/>
        <end position="328"/>
    </location>
</feature>
<protein>
    <submittedName>
        <fullName evidence="2">Glycoside hydrolase family 2</fullName>
    </submittedName>
</protein>
<evidence type="ECO:0000313" key="2">
    <source>
        <dbReference type="EMBL" id="TKR31056.1"/>
    </source>
</evidence>
<evidence type="ECO:0000313" key="3">
    <source>
        <dbReference type="Proteomes" id="UP000308707"/>
    </source>
</evidence>
<dbReference type="Gene3D" id="2.60.120.260">
    <property type="entry name" value="Galactose-binding domain-like"/>
    <property type="match status" value="1"/>
</dbReference>
<dbReference type="GO" id="GO:0016787">
    <property type="term" value="F:hydrolase activity"/>
    <property type="evidence" value="ECO:0007669"/>
    <property type="project" value="UniProtKB-KW"/>
</dbReference>
<feature type="transmembrane region" description="Helical" evidence="1">
    <location>
        <begin position="216"/>
        <end position="237"/>
    </location>
</feature>
<feature type="transmembrane region" description="Helical" evidence="1">
    <location>
        <begin position="401"/>
        <end position="419"/>
    </location>
</feature>
<reference evidence="2 3" key="1">
    <citation type="submission" date="2019-04" db="EMBL/GenBank/DDBJ databases">
        <title>Reference strain of H23.</title>
        <authorList>
            <person name="Luo X."/>
        </authorList>
    </citation>
    <scope>NUCLEOTIDE SEQUENCE [LARGE SCALE GENOMIC DNA]</scope>
    <source>
        <strain evidence="2 3">H23</strain>
    </source>
</reference>